<keyword evidence="4" id="KW-1185">Reference proteome</keyword>
<feature type="domain" description="KIB1-4 beta-propeller" evidence="2">
    <location>
        <begin position="63"/>
        <end position="353"/>
    </location>
</feature>
<reference evidence="3" key="1">
    <citation type="submission" date="2018-08" db="EMBL/GenBank/DDBJ databases">
        <authorList>
            <person name="Rossello M."/>
        </authorList>
    </citation>
    <scope>NUCLEOTIDE SEQUENCE [LARGE SCALE GENOMIC DNA]</scope>
    <source>
        <strain evidence="3">cv. Chinese Spring</strain>
    </source>
</reference>
<evidence type="ECO:0000259" key="2">
    <source>
        <dbReference type="Pfam" id="PF03478"/>
    </source>
</evidence>
<dbReference type="Gramene" id="TraesPARA_EIv1.0_2389590.1">
    <property type="protein sequence ID" value="TraesPARA_EIv1.0_2389590.1.CDS1"/>
    <property type="gene ID" value="TraesPARA_EIv1.0_2389590"/>
</dbReference>
<dbReference type="Gramene" id="TraesCLE_scaffold_004453_01G000700.1">
    <property type="protein sequence ID" value="TraesCLE_scaffold_004453_01G000700.1"/>
    <property type="gene ID" value="TraesCLE_scaffold_004453_01G000700"/>
</dbReference>
<dbReference type="OrthoDB" id="683580at2759"/>
<dbReference type="Gramene" id="TraesJAG7B03G04063050.1">
    <property type="protein sequence ID" value="TraesJAG7B03G04063050.1.CDS1"/>
    <property type="gene ID" value="TraesJAG7B03G04063050"/>
</dbReference>
<dbReference type="Gramene" id="TraesSTA7B03G04075950.1">
    <property type="protein sequence ID" value="TraesSTA7B03G04075950.1.CDS1"/>
    <property type="gene ID" value="TraesSTA7B03G04075950"/>
</dbReference>
<dbReference type="Gramene" id="TraesARI5B03G02935310.1">
    <property type="protein sequence ID" value="TraesARI5B03G02935310.1.CDS1"/>
    <property type="gene ID" value="TraesARI5B03G02935310"/>
</dbReference>
<dbReference type="Gramene" id="TraesSYM5B03G02921780.1">
    <property type="protein sequence ID" value="TraesSYM5B03G02921780.1.CDS1"/>
    <property type="gene ID" value="TraesSYM5B03G02921780"/>
</dbReference>
<reference evidence="3" key="2">
    <citation type="submission" date="2018-10" db="UniProtKB">
        <authorList>
            <consortium name="EnsemblPlants"/>
        </authorList>
    </citation>
    <scope>IDENTIFICATION</scope>
</reference>
<dbReference type="PANTHER" id="PTHR33110">
    <property type="entry name" value="F-BOX/KELCH-REPEAT PROTEIN-RELATED"/>
    <property type="match status" value="1"/>
</dbReference>
<dbReference type="Gramene" id="TraesLDM7B03G04083720.1">
    <property type="protein sequence ID" value="TraesLDM7B03G04083720.1.CDS1"/>
    <property type="gene ID" value="TraesLDM7B03G04083720"/>
</dbReference>
<name>A0A3B6SB69_WHEAT</name>
<dbReference type="AlphaFoldDB" id="A0A3B6SB69"/>
<dbReference type="Pfam" id="PF03478">
    <property type="entry name" value="Beta-prop_KIB1-4"/>
    <property type="match status" value="1"/>
</dbReference>
<dbReference type="Gramene" id="TraesNOR7B03G04125490.1">
    <property type="protein sequence ID" value="TraesNOR7B03G04125490.1.CDS1"/>
    <property type="gene ID" value="TraesNOR7B03G04125490"/>
</dbReference>
<dbReference type="STRING" id="4565.A0A3B6SB69"/>
<dbReference type="InterPro" id="IPR005174">
    <property type="entry name" value="KIB1-4_b-propeller"/>
</dbReference>
<dbReference type="OMA" id="GDLYACI"/>
<dbReference type="PANTHER" id="PTHR33110:SF36">
    <property type="entry name" value="OS06G0148600 PROTEIN"/>
    <property type="match status" value="1"/>
</dbReference>
<accession>A0A3B6SB69</accession>
<dbReference type="Gene3D" id="1.20.1280.50">
    <property type="match status" value="1"/>
</dbReference>
<dbReference type="Pfam" id="PF00646">
    <property type="entry name" value="F-box"/>
    <property type="match status" value="1"/>
</dbReference>
<dbReference type="Gramene" id="TraesWEE_scaffold_003666_01G000100.1">
    <property type="protein sequence ID" value="TraesWEE_scaffold_003666_01G000100.1"/>
    <property type="gene ID" value="TraesWEE_scaffold_003666_01G000100"/>
</dbReference>
<dbReference type="Gramene" id="TraesCS7B02G092100.1">
    <property type="protein sequence ID" value="TraesCS7B02G092100.1.cds1"/>
    <property type="gene ID" value="TraesCS7B02G092100"/>
</dbReference>
<proteinExistence type="predicted"/>
<evidence type="ECO:0008006" key="5">
    <source>
        <dbReference type="Google" id="ProtNLM"/>
    </source>
</evidence>
<evidence type="ECO:0000259" key="1">
    <source>
        <dbReference type="Pfam" id="PF00646"/>
    </source>
</evidence>
<dbReference type="Gramene" id="TraesCS7B03G0245400.1">
    <property type="protein sequence ID" value="TraesCS7B03G0245400.1.CDS1"/>
    <property type="gene ID" value="TraesCS7B03G0245400"/>
</dbReference>
<evidence type="ECO:0000313" key="3">
    <source>
        <dbReference type="EnsemblPlants" id="TraesCS7B02G092100.1.cds1"/>
    </source>
</evidence>
<evidence type="ECO:0000313" key="4">
    <source>
        <dbReference type="Proteomes" id="UP000019116"/>
    </source>
</evidence>
<organism evidence="3">
    <name type="scientific">Triticum aestivum</name>
    <name type="common">Wheat</name>
    <dbReference type="NCBI Taxonomy" id="4565"/>
    <lineage>
        <taxon>Eukaryota</taxon>
        <taxon>Viridiplantae</taxon>
        <taxon>Streptophyta</taxon>
        <taxon>Embryophyta</taxon>
        <taxon>Tracheophyta</taxon>
        <taxon>Spermatophyta</taxon>
        <taxon>Magnoliopsida</taxon>
        <taxon>Liliopsida</taxon>
        <taxon>Poales</taxon>
        <taxon>Poaceae</taxon>
        <taxon>BOP clade</taxon>
        <taxon>Pooideae</taxon>
        <taxon>Triticodae</taxon>
        <taxon>Triticeae</taxon>
        <taxon>Triticinae</taxon>
        <taxon>Triticum</taxon>
    </lineage>
</organism>
<dbReference type="InterPro" id="IPR001810">
    <property type="entry name" value="F-box_dom"/>
</dbReference>
<dbReference type="Proteomes" id="UP000019116">
    <property type="component" value="Chromosome 7B"/>
</dbReference>
<sequence length="388" mass="43407">MEAPQSRPWSDLQSELLGLILKRLPVLADRVRLRAVCQPWRSNSLEQHLPLPFPWLTLPDGTFLNIPGGEIHRMPIPEGACCQGSIDNWLFLTHNDDVCSLMNPFSNTTLELPKLAREWKRVIGPCSRFKPIFYKLVVPSPLDSSPNSLVAALIMDDSNCRTLCISQPPIATDSLRGDRYPITRLSDIAFFDGKLYALSGVGQLLIFELDDDLVISSFESIIDSLGDLSLVPQPLAPGDPFTIREYLVECGGRLLMVTRWIHRVNISASDDGFEDKRTAALEVFEADLQSSPRRRWRRVHDLGGHALFLGQHGSKSLPPAECSEYQEDCIYFMCDYPLPSSSANPLRDSGVYNVRNGMITPLMSETAAVPLERVGQWRPAWVFPSAAM</sequence>
<dbReference type="Gramene" id="TraesROB_scaffold_001560_01G000300.1">
    <property type="protein sequence ID" value="TraesROB_scaffold_001560_01G000300.1"/>
    <property type="gene ID" value="TraesROB_scaffold_001560_01G000300"/>
</dbReference>
<protein>
    <recommendedName>
        <fullName evidence="5">DUF295 domain-containing protein</fullName>
    </recommendedName>
</protein>
<dbReference type="Gramene" id="TraesCAD_scaffold_006427_01G000700.1">
    <property type="protein sequence ID" value="TraesCAD_scaffold_006427_01G000700.1"/>
    <property type="gene ID" value="TraesCAD_scaffold_006427_01G000700"/>
</dbReference>
<dbReference type="EnsemblPlants" id="TraesCS7B02G092100.1">
    <property type="protein sequence ID" value="TraesCS7B02G092100.1.cds1"/>
    <property type="gene ID" value="TraesCS7B02G092100"/>
</dbReference>
<feature type="domain" description="F-box" evidence="1">
    <location>
        <begin position="9"/>
        <end position="42"/>
    </location>
</feature>
<gene>
    <name evidence="3" type="primary">LOC123164208</name>
</gene>
<dbReference type="Gramene" id="TraesJUL7B03G04118290.1">
    <property type="protein sequence ID" value="TraesJUL7B03G04118290.1.CDS1"/>
    <property type="gene ID" value="TraesJUL7B03G04118290"/>
</dbReference>